<dbReference type="Proteomes" id="UP001159428">
    <property type="component" value="Unassembled WGS sequence"/>
</dbReference>
<dbReference type="AlphaFoldDB" id="A0AAU9WTA7"/>
<dbReference type="Pfam" id="PF00005">
    <property type="entry name" value="ABC_tran"/>
    <property type="match status" value="1"/>
</dbReference>
<keyword evidence="4 10" id="KW-0812">Transmembrane</keyword>
<comment type="caution">
    <text evidence="12">The sequence shown here is derived from an EMBL/GenBank/DDBJ whole genome shotgun (WGS) entry which is preliminary data.</text>
</comment>
<feature type="transmembrane region" description="Helical" evidence="10">
    <location>
        <begin position="486"/>
        <end position="512"/>
    </location>
</feature>
<dbReference type="InterPro" id="IPR017871">
    <property type="entry name" value="ABC_transporter-like_CS"/>
</dbReference>
<dbReference type="PANTHER" id="PTHR48041:SF139">
    <property type="entry name" value="PROTEIN SCARLET"/>
    <property type="match status" value="1"/>
</dbReference>
<dbReference type="Gene3D" id="3.40.50.300">
    <property type="entry name" value="P-loop containing nucleotide triphosphate hydrolases"/>
    <property type="match status" value="1"/>
</dbReference>
<dbReference type="GO" id="GO:0005524">
    <property type="term" value="F:ATP binding"/>
    <property type="evidence" value="ECO:0007669"/>
    <property type="project" value="UniProtKB-KW"/>
</dbReference>
<dbReference type="PROSITE" id="PS00211">
    <property type="entry name" value="ABC_TRANSPORTER_1"/>
    <property type="match status" value="1"/>
</dbReference>
<evidence type="ECO:0000256" key="10">
    <source>
        <dbReference type="SAM" id="Phobius"/>
    </source>
</evidence>
<comment type="subcellular location">
    <subcellularLocation>
        <location evidence="1">Membrane</location>
        <topology evidence="1">Multi-pass membrane protein</topology>
    </subcellularLocation>
</comment>
<feature type="region of interest" description="Disordered" evidence="9">
    <location>
        <begin position="1"/>
        <end position="55"/>
    </location>
</feature>
<evidence type="ECO:0000256" key="6">
    <source>
        <dbReference type="ARBA" id="ARBA00022840"/>
    </source>
</evidence>
<dbReference type="PROSITE" id="PS50893">
    <property type="entry name" value="ABC_TRANSPORTER_2"/>
    <property type="match status" value="1"/>
</dbReference>
<keyword evidence="5" id="KW-0547">Nucleotide-binding</keyword>
<evidence type="ECO:0000256" key="4">
    <source>
        <dbReference type="ARBA" id="ARBA00022692"/>
    </source>
</evidence>
<keyword evidence="6" id="KW-0067">ATP-binding</keyword>
<sequence length="668" mass="75423">MDNGRSRSLLHDRKSSKSRGYSTFDPGGSIDREILASEDLERSSKRNNPRATTIEEERESLSISWENIDVFVEQPGPSFLKRLCFGTGDNERPTTKQILFNVSGNVEAGTLLAVMGSSGAGKSTLMNVLAHRNIGQMEVRGTVEVNDRPIGAEINTKSAYIQQEDIFIGSLTVREHLTFQAFLRMEKYIPKEQRIERVEEVILQLGLSKCADTYIGIPGRLRGISGGEKKRLSFASEIITDPPLLFADEPTSGLDSFLAQSLITALQQLAAQGRTIICTIHQPSSEVYAMFDSILLLAEGRTAYMGSRADVIQYFEGLGYPCPINFNPADHFIHTLAIVPGDEENCLTRVKVICDAYRENNTDSISSESLGKQDSFKDEVYTRSPYKASWCQQFRSVFWRSWLTNNRDVMIFRIRLYQSIFVGLLAGIIYFRTKINQSGIINIAGAIFFLITSTTFNNMGSVIFTFPQELSVFLREHHNGMYRSDVYFLCKTTAEAPLFLLNPLFLMAIAYWMIGLRQQILRFLYAYGILALISMVAVSYGYMISTLSPTVATASSISAPLLLPLLLLGGFYVKNTTVPVWLSWLHYLSWFSYGFEAMLVNQWNGYGDKTKSNFPMEIVCQIFWNILIVVYLFPQDNEVIDIYALLALTIGFRFIAYLFLLKKAYKKP</sequence>
<feature type="transmembrane region" description="Helical" evidence="10">
    <location>
        <begin position="443"/>
        <end position="466"/>
    </location>
</feature>
<feature type="compositionally biased region" description="Basic and acidic residues" evidence="9">
    <location>
        <begin position="30"/>
        <end position="44"/>
    </location>
</feature>
<dbReference type="SUPFAM" id="SSF52540">
    <property type="entry name" value="P-loop containing nucleoside triphosphate hydrolases"/>
    <property type="match status" value="1"/>
</dbReference>
<evidence type="ECO:0000256" key="7">
    <source>
        <dbReference type="ARBA" id="ARBA00022989"/>
    </source>
</evidence>
<feature type="transmembrane region" description="Helical" evidence="10">
    <location>
        <begin position="524"/>
        <end position="545"/>
    </location>
</feature>
<gene>
    <name evidence="12" type="ORF">PMEA_00011439</name>
</gene>
<accession>A0AAU9WTA7</accession>
<keyword evidence="3" id="KW-0813">Transport</keyword>
<evidence type="ECO:0000256" key="8">
    <source>
        <dbReference type="ARBA" id="ARBA00023136"/>
    </source>
</evidence>
<dbReference type="InterPro" id="IPR043926">
    <property type="entry name" value="ABCG_dom"/>
</dbReference>
<feature type="transmembrane region" description="Helical" evidence="10">
    <location>
        <begin position="640"/>
        <end position="660"/>
    </location>
</feature>
<evidence type="ECO:0000313" key="12">
    <source>
        <dbReference type="EMBL" id="CAH3124702.1"/>
    </source>
</evidence>
<protein>
    <recommendedName>
        <fullName evidence="11">ABC transporter domain-containing protein</fullName>
    </recommendedName>
</protein>
<evidence type="ECO:0000256" key="9">
    <source>
        <dbReference type="SAM" id="MobiDB-lite"/>
    </source>
</evidence>
<evidence type="ECO:0000256" key="1">
    <source>
        <dbReference type="ARBA" id="ARBA00004141"/>
    </source>
</evidence>
<dbReference type="InterPro" id="IPR027417">
    <property type="entry name" value="P-loop_NTPase"/>
</dbReference>
<dbReference type="SMART" id="SM00382">
    <property type="entry name" value="AAA"/>
    <property type="match status" value="1"/>
</dbReference>
<evidence type="ECO:0000256" key="3">
    <source>
        <dbReference type="ARBA" id="ARBA00022448"/>
    </source>
</evidence>
<evidence type="ECO:0000256" key="5">
    <source>
        <dbReference type="ARBA" id="ARBA00022741"/>
    </source>
</evidence>
<dbReference type="GO" id="GO:0005886">
    <property type="term" value="C:plasma membrane"/>
    <property type="evidence" value="ECO:0007669"/>
    <property type="project" value="TreeGrafter"/>
</dbReference>
<dbReference type="InterPro" id="IPR050352">
    <property type="entry name" value="ABCG_transporters"/>
</dbReference>
<evidence type="ECO:0000313" key="13">
    <source>
        <dbReference type="Proteomes" id="UP001159428"/>
    </source>
</evidence>
<comment type="similarity">
    <text evidence="2">Belongs to the ABC transporter superfamily. ABCG family. Eye pigment precursor importer (TC 3.A.1.204) subfamily.</text>
</comment>
<keyword evidence="13" id="KW-1185">Reference proteome</keyword>
<name>A0AAU9WTA7_9CNID</name>
<dbReference type="Pfam" id="PF19055">
    <property type="entry name" value="ABC2_membrane_7"/>
    <property type="match status" value="1"/>
</dbReference>
<keyword evidence="8 10" id="KW-0472">Membrane</keyword>
<dbReference type="GO" id="GO:0016887">
    <property type="term" value="F:ATP hydrolysis activity"/>
    <property type="evidence" value="ECO:0007669"/>
    <property type="project" value="InterPro"/>
</dbReference>
<dbReference type="EMBL" id="CALNXJ010000020">
    <property type="protein sequence ID" value="CAH3124702.1"/>
    <property type="molecule type" value="Genomic_DNA"/>
</dbReference>
<dbReference type="InterPro" id="IPR013525">
    <property type="entry name" value="ABC2_TM"/>
</dbReference>
<feature type="domain" description="ABC transporter" evidence="11">
    <location>
        <begin position="80"/>
        <end position="324"/>
    </location>
</feature>
<dbReference type="InterPro" id="IPR003439">
    <property type="entry name" value="ABC_transporter-like_ATP-bd"/>
</dbReference>
<feature type="transmembrane region" description="Helical" evidence="10">
    <location>
        <begin position="414"/>
        <end position="431"/>
    </location>
</feature>
<proteinExistence type="inferred from homology"/>
<dbReference type="PANTHER" id="PTHR48041">
    <property type="entry name" value="ABC TRANSPORTER G FAMILY MEMBER 28"/>
    <property type="match status" value="1"/>
</dbReference>
<organism evidence="12 13">
    <name type="scientific">Pocillopora meandrina</name>
    <dbReference type="NCBI Taxonomy" id="46732"/>
    <lineage>
        <taxon>Eukaryota</taxon>
        <taxon>Metazoa</taxon>
        <taxon>Cnidaria</taxon>
        <taxon>Anthozoa</taxon>
        <taxon>Hexacorallia</taxon>
        <taxon>Scleractinia</taxon>
        <taxon>Astrocoeniina</taxon>
        <taxon>Pocilloporidae</taxon>
        <taxon>Pocillopora</taxon>
    </lineage>
</organism>
<keyword evidence="7 10" id="KW-1133">Transmembrane helix</keyword>
<dbReference type="CDD" id="cd03213">
    <property type="entry name" value="ABCG_EPDR"/>
    <property type="match status" value="1"/>
</dbReference>
<evidence type="ECO:0000256" key="2">
    <source>
        <dbReference type="ARBA" id="ARBA00005814"/>
    </source>
</evidence>
<dbReference type="Pfam" id="PF01061">
    <property type="entry name" value="ABC2_membrane"/>
    <property type="match status" value="1"/>
</dbReference>
<dbReference type="InterPro" id="IPR003593">
    <property type="entry name" value="AAA+_ATPase"/>
</dbReference>
<reference evidence="12 13" key="1">
    <citation type="submission" date="2022-05" db="EMBL/GenBank/DDBJ databases">
        <authorList>
            <consortium name="Genoscope - CEA"/>
            <person name="William W."/>
        </authorList>
    </citation>
    <scope>NUCLEOTIDE SEQUENCE [LARGE SCALE GENOMIC DNA]</scope>
</reference>
<dbReference type="GO" id="GO:0140359">
    <property type="term" value="F:ABC-type transporter activity"/>
    <property type="evidence" value="ECO:0007669"/>
    <property type="project" value="InterPro"/>
</dbReference>
<feature type="transmembrane region" description="Helical" evidence="10">
    <location>
        <begin position="551"/>
        <end position="573"/>
    </location>
</feature>
<evidence type="ECO:0000259" key="11">
    <source>
        <dbReference type="PROSITE" id="PS50893"/>
    </source>
</evidence>